<dbReference type="PANTHER" id="PTHR30486:SF6">
    <property type="entry name" value="TYPE IV PILUS RETRACTATION ATPASE PILT"/>
    <property type="match status" value="1"/>
</dbReference>
<proteinExistence type="inferred from homology"/>
<dbReference type="AlphaFoldDB" id="A0A7W3SUM7"/>
<evidence type="ECO:0000313" key="3">
    <source>
        <dbReference type="EMBL" id="MBA9086497.1"/>
    </source>
</evidence>
<sequence length="681" mass="76198">MKTIAFGNLAGGNATSGVLRLLQHLPKNTKAAVVELPCLGIPKLSYALQDNDLLKLSKERTIDQLILDFDRKNLQDLQSYIYTSGNADYFLINPKSVPEAPVVRKLSSNQSLIDLPMMLKERLQGYDYLFLVTQGTLIHPATHFALRTADAAVLYATEAVDFVGNYTHYRKLEQIFGVDSSRLFLFVTDNNVKISEAKVYHRYSELLKEWERLEPLPLPNVRRTEVENSGMIGMIEPLEYLDYQPQLSAATGMSESDTKKLEELTAIVRGILQESHMDEYIQSLTNGQTRQKIKYYISDIIRELPDSSVGNMGISDVIKWIQTEITELGVIQKILDDPDISSIEINGPDKVIVEVDGIDEHRKEIKFQSMDHLYQTIDKMLTPIGKPISSTDPIIDANYRGFRVCVVADNKHGYAGVSANAPLISIRKFPPGVYSDEACIKYGNVSREIIEFEDFIIPNGASVVVAGGTNSGKTAHLIRLPLRVPEITRIVTIEDSEEAMLASKIQYQNYPNLPSLLVKKVEDKNKSYDIKKLVIASLRLKPRIFLIGEIRDEEAAKEAISAANTGHVFWTSLHSNGAAEAATRLVQLNGNTSAAASQVVGAVDIIIFQKKLKNGRRVVTEISELIGYIGTEQPILNPLFKYDTRSKQHIKVGKITKPSLIEKILLNEPEEADLLRWCKID</sequence>
<evidence type="ECO:0000256" key="1">
    <source>
        <dbReference type="ARBA" id="ARBA00006611"/>
    </source>
</evidence>
<dbReference type="Proteomes" id="UP000567067">
    <property type="component" value="Unassembled WGS sequence"/>
</dbReference>
<dbReference type="Pfam" id="PF00437">
    <property type="entry name" value="T2SSE"/>
    <property type="match status" value="1"/>
</dbReference>
<protein>
    <submittedName>
        <fullName evidence="3">Pilus assembly protein CpaF</fullName>
    </submittedName>
</protein>
<keyword evidence="4" id="KW-1185">Reference proteome</keyword>
<reference evidence="3 4" key="1">
    <citation type="submission" date="2020-08" db="EMBL/GenBank/DDBJ databases">
        <title>Genomic Encyclopedia of Type Strains, Phase III (KMG-III): the genomes of soil and plant-associated and newly described type strains.</title>
        <authorList>
            <person name="Whitman W."/>
        </authorList>
    </citation>
    <scope>NUCLEOTIDE SEQUENCE [LARGE SCALE GENOMIC DNA]</scope>
    <source>
        <strain evidence="3 4">CECT 8693</strain>
    </source>
</reference>
<organism evidence="3 4">
    <name type="scientific">Fontibacillus solani</name>
    <dbReference type="NCBI Taxonomy" id="1572857"/>
    <lineage>
        <taxon>Bacteria</taxon>
        <taxon>Bacillati</taxon>
        <taxon>Bacillota</taxon>
        <taxon>Bacilli</taxon>
        <taxon>Bacillales</taxon>
        <taxon>Paenibacillaceae</taxon>
        <taxon>Fontibacillus</taxon>
    </lineage>
</organism>
<evidence type="ECO:0000313" key="4">
    <source>
        <dbReference type="Proteomes" id="UP000567067"/>
    </source>
</evidence>
<dbReference type="InterPro" id="IPR027417">
    <property type="entry name" value="P-loop_NTPase"/>
</dbReference>
<dbReference type="GO" id="GO:0016887">
    <property type="term" value="F:ATP hydrolysis activity"/>
    <property type="evidence" value="ECO:0007669"/>
    <property type="project" value="InterPro"/>
</dbReference>
<gene>
    <name evidence="3" type="ORF">FHR92_002975</name>
</gene>
<dbReference type="RefSeq" id="WP_182536679.1">
    <property type="nucleotide sequence ID" value="NZ_JACJIP010000019.1"/>
</dbReference>
<feature type="domain" description="Bacterial type II secretion system protein E" evidence="2">
    <location>
        <begin position="329"/>
        <end position="610"/>
    </location>
</feature>
<name>A0A7W3SUM7_9BACL</name>
<comment type="similarity">
    <text evidence="1">Belongs to the GSP E family.</text>
</comment>
<dbReference type="PANTHER" id="PTHR30486">
    <property type="entry name" value="TWITCHING MOTILITY PROTEIN PILT"/>
    <property type="match status" value="1"/>
</dbReference>
<evidence type="ECO:0000259" key="2">
    <source>
        <dbReference type="Pfam" id="PF00437"/>
    </source>
</evidence>
<dbReference type="InterPro" id="IPR050921">
    <property type="entry name" value="T4SS_GSP_E_ATPase"/>
</dbReference>
<comment type="caution">
    <text evidence="3">The sequence shown here is derived from an EMBL/GenBank/DDBJ whole genome shotgun (WGS) entry which is preliminary data.</text>
</comment>
<dbReference type="EMBL" id="JACJIP010000019">
    <property type="protein sequence ID" value="MBA9086497.1"/>
    <property type="molecule type" value="Genomic_DNA"/>
</dbReference>
<dbReference type="InterPro" id="IPR001482">
    <property type="entry name" value="T2SS/T4SS_dom"/>
</dbReference>
<dbReference type="Gene3D" id="3.40.50.300">
    <property type="entry name" value="P-loop containing nucleotide triphosphate hydrolases"/>
    <property type="match status" value="1"/>
</dbReference>
<dbReference type="SUPFAM" id="SSF52540">
    <property type="entry name" value="P-loop containing nucleoside triphosphate hydrolases"/>
    <property type="match status" value="1"/>
</dbReference>
<accession>A0A7W3SUM7</accession>
<dbReference type="Gene3D" id="3.30.450.380">
    <property type="match status" value="1"/>
</dbReference>